<dbReference type="InterPro" id="IPR049768">
    <property type="entry name" value="ZRANB1_OTU"/>
</dbReference>
<dbReference type="GO" id="GO:1990168">
    <property type="term" value="P:protein K33-linked deubiquitination"/>
    <property type="evidence" value="ECO:0007669"/>
    <property type="project" value="TreeGrafter"/>
</dbReference>
<evidence type="ECO:0000256" key="2">
    <source>
        <dbReference type="ARBA" id="ARBA00005865"/>
    </source>
</evidence>
<dbReference type="PANTHER" id="PTHR13367">
    <property type="entry name" value="UBIQUITIN THIOESTERASE"/>
    <property type="match status" value="1"/>
</dbReference>
<evidence type="ECO:0000256" key="3">
    <source>
        <dbReference type="ARBA" id="ARBA00012759"/>
    </source>
</evidence>
<dbReference type="GO" id="GO:0030177">
    <property type="term" value="P:positive regulation of Wnt signaling pathway"/>
    <property type="evidence" value="ECO:0007669"/>
    <property type="project" value="TreeGrafter"/>
</dbReference>
<evidence type="ECO:0000256" key="1">
    <source>
        <dbReference type="ARBA" id="ARBA00000707"/>
    </source>
</evidence>
<evidence type="ECO:0000313" key="16">
    <source>
        <dbReference type="EMBL" id="JAS15856.1"/>
    </source>
</evidence>
<dbReference type="GO" id="GO:0008270">
    <property type="term" value="F:zinc ion binding"/>
    <property type="evidence" value="ECO:0007669"/>
    <property type="project" value="UniProtKB-KW"/>
</dbReference>
<dbReference type="Pfam" id="PF02338">
    <property type="entry name" value="OTU"/>
    <property type="match status" value="1"/>
</dbReference>
<dbReference type="Pfam" id="PF18418">
    <property type="entry name" value="AnkUBD"/>
    <property type="match status" value="1"/>
</dbReference>
<keyword evidence="4" id="KW-0645">Protease</keyword>
<dbReference type="Gene3D" id="1.25.40.560">
    <property type="match status" value="1"/>
</dbReference>
<comment type="similarity">
    <text evidence="2">Belongs to the peptidase C64 family.</text>
</comment>
<dbReference type="GO" id="GO:0016477">
    <property type="term" value="P:cell migration"/>
    <property type="evidence" value="ECO:0007669"/>
    <property type="project" value="TreeGrafter"/>
</dbReference>
<dbReference type="InterPro" id="IPR041294">
    <property type="entry name" value="AnkUBD"/>
</dbReference>
<dbReference type="InterPro" id="IPR001876">
    <property type="entry name" value="Znf_RanBP2"/>
</dbReference>
<evidence type="ECO:0000256" key="5">
    <source>
        <dbReference type="ARBA" id="ARBA00022687"/>
    </source>
</evidence>
<keyword evidence="12" id="KW-0862">Zinc</keyword>
<dbReference type="GO" id="GO:0005634">
    <property type="term" value="C:nucleus"/>
    <property type="evidence" value="ECO:0007669"/>
    <property type="project" value="TreeGrafter"/>
</dbReference>
<dbReference type="GO" id="GO:0070530">
    <property type="term" value="F:K63-linked polyubiquitin modification-dependent protein binding"/>
    <property type="evidence" value="ECO:0007669"/>
    <property type="project" value="TreeGrafter"/>
</dbReference>
<evidence type="ECO:0000256" key="12">
    <source>
        <dbReference type="ARBA" id="ARBA00022833"/>
    </source>
</evidence>
<keyword evidence="8 13" id="KW-0863">Zinc-finger</keyword>
<keyword evidence="6" id="KW-0479">Metal-binding</keyword>
<dbReference type="Gene3D" id="4.10.1060.10">
    <property type="entry name" value="Zinc finger, RanBP2-type"/>
    <property type="match status" value="1"/>
</dbReference>
<dbReference type="AlphaFoldDB" id="A0A1B6CQN8"/>
<dbReference type="Pfam" id="PF00641">
    <property type="entry name" value="Zn_ribbon_RanBP"/>
    <property type="match status" value="1"/>
</dbReference>
<evidence type="ECO:0000256" key="11">
    <source>
        <dbReference type="ARBA" id="ARBA00022807"/>
    </source>
</evidence>
<dbReference type="PANTHER" id="PTHR13367:SF28">
    <property type="entry name" value="UBIQUITIN THIOESTERASE ZRANB1"/>
    <property type="match status" value="1"/>
</dbReference>
<dbReference type="InterPro" id="IPR036443">
    <property type="entry name" value="Znf_RanBP2_sf"/>
</dbReference>
<feature type="domain" description="RanBP2-type" evidence="14">
    <location>
        <begin position="2"/>
        <end position="31"/>
    </location>
</feature>
<dbReference type="GO" id="GO:0004843">
    <property type="term" value="F:cysteine-type deubiquitinase activity"/>
    <property type="evidence" value="ECO:0007669"/>
    <property type="project" value="UniProtKB-EC"/>
</dbReference>
<evidence type="ECO:0000259" key="14">
    <source>
        <dbReference type="PROSITE" id="PS50199"/>
    </source>
</evidence>
<dbReference type="SUPFAM" id="SSF90209">
    <property type="entry name" value="Ran binding protein zinc finger-like"/>
    <property type="match status" value="2"/>
</dbReference>
<name>A0A1B6CQN8_9HEMI</name>
<comment type="catalytic activity">
    <reaction evidence="1">
        <text>Thiol-dependent hydrolysis of ester, thioester, amide, peptide and isopeptide bonds formed by the C-terminal Gly of ubiquitin (a 76-residue protein attached to proteins as an intracellular targeting signal).</text>
        <dbReference type="EC" id="3.4.19.12"/>
    </reaction>
</comment>
<gene>
    <name evidence="16" type="ORF">g.14870</name>
</gene>
<keyword evidence="7" id="KW-0677">Repeat</keyword>
<accession>A0A1B6CQN8</accession>
<keyword evidence="9" id="KW-0833">Ubl conjugation pathway</keyword>
<dbReference type="InterPro" id="IPR051346">
    <property type="entry name" value="OTU_Deubiquitinase"/>
</dbReference>
<dbReference type="GO" id="GO:0016055">
    <property type="term" value="P:Wnt signaling pathway"/>
    <property type="evidence" value="ECO:0007669"/>
    <property type="project" value="UniProtKB-KW"/>
</dbReference>
<keyword evidence="10" id="KW-0378">Hydrolase</keyword>
<dbReference type="GO" id="GO:0005737">
    <property type="term" value="C:cytoplasm"/>
    <property type="evidence" value="ECO:0007669"/>
    <property type="project" value="TreeGrafter"/>
</dbReference>
<evidence type="ECO:0000256" key="9">
    <source>
        <dbReference type="ARBA" id="ARBA00022786"/>
    </source>
</evidence>
<evidence type="ECO:0000256" key="13">
    <source>
        <dbReference type="PROSITE-ProRule" id="PRU00322"/>
    </source>
</evidence>
<dbReference type="CDD" id="cd22767">
    <property type="entry name" value="OTU_ZRANB1"/>
    <property type="match status" value="1"/>
</dbReference>
<dbReference type="GO" id="GO:0071947">
    <property type="term" value="P:protein deubiquitination involved in ubiquitin-dependent protein catabolic process"/>
    <property type="evidence" value="ECO:0007669"/>
    <property type="project" value="TreeGrafter"/>
</dbReference>
<evidence type="ECO:0000256" key="7">
    <source>
        <dbReference type="ARBA" id="ARBA00022737"/>
    </source>
</evidence>
<feature type="domain" description="OTU" evidence="15">
    <location>
        <begin position="392"/>
        <end position="550"/>
    </location>
</feature>
<evidence type="ECO:0000256" key="10">
    <source>
        <dbReference type="ARBA" id="ARBA00022801"/>
    </source>
</evidence>
<dbReference type="EMBL" id="GEDC01021442">
    <property type="protein sequence ID" value="JAS15856.1"/>
    <property type="molecule type" value="Transcribed_RNA"/>
</dbReference>
<evidence type="ECO:0000256" key="4">
    <source>
        <dbReference type="ARBA" id="ARBA00022670"/>
    </source>
</evidence>
<dbReference type="GO" id="GO:0035523">
    <property type="term" value="P:protein K29-linked deubiquitination"/>
    <property type="evidence" value="ECO:0007669"/>
    <property type="project" value="TreeGrafter"/>
</dbReference>
<dbReference type="EC" id="3.4.19.12" evidence="3"/>
<organism evidence="16">
    <name type="scientific">Clastoptera arizonana</name>
    <name type="common">Arizona spittle bug</name>
    <dbReference type="NCBI Taxonomy" id="38151"/>
    <lineage>
        <taxon>Eukaryota</taxon>
        <taxon>Metazoa</taxon>
        <taxon>Ecdysozoa</taxon>
        <taxon>Arthropoda</taxon>
        <taxon>Hexapoda</taxon>
        <taxon>Insecta</taxon>
        <taxon>Pterygota</taxon>
        <taxon>Neoptera</taxon>
        <taxon>Paraneoptera</taxon>
        <taxon>Hemiptera</taxon>
        <taxon>Auchenorrhyncha</taxon>
        <taxon>Cercopoidea</taxon>
        <taxon>Clastopteridae</taxon>
        <taxon>Clastoptera</taxon>
    </lineage>
</organism>
<dbReference type="PROSITE" id="PS50802">
    <property type="entry name" value="OTU"/>
    <property type="match status" value="1"/>
</dbReference>
<keyword evidence="5" id="KW-0879">Wnt signaling pathway</keyword>
<dbReference type="SMART" id="SM00547">
    <property type="entry name" value="ZnF_RBZ"/>
    <property type="match status" value="3"/>
</dbReference>
<dbReference type="PROSITE" id="PS50199">
    <property type="entry name" value="ZF_RANBP2_2"/>
    <property type="match status" value="2"/>
</dbReference>
<evidence type="ECO:0000256" key="6">
    <source>
        <dbReference type="ARBA" id="ARBA00022723"/>
    </source>
</evidence>
<dbReference type="PROSITE" id="PS01358">
    <property type="entry name" value="ZF_RANBP2_1"/>
    <property type="match status" value="2"/>
</dbReference>
<sequence>MSDTKWQCNICTFKNVAASVKCSMCYNLKGDCIQDESEDIEEMFFLHGPSDSSQEVPQGQSSGSEDNYVPKTWKCELCGYFNWNRPRSEGCDDCNYVKEMAKNATERMRGKVSSKWTCPVCTFENLATNLFCKMCNIPAVDNVLPQEDEISLERDENSLAITNTKDNSDILLSDTATNMIVSLPNSYHLNKKQSKSGESDNLLGAAPLPNNNVGQRLNVTDWPWLNACLGIVEGDYSAIEAFLASGGDPTRQLTHDEVLLLNRPSAFDTGYTLIHLAIRFQRDQVLPTLLTRIKGSGRGVKKVPSTVVPELASDIRQHVASSIRQKKSPVPCSYFSEITTFSLPLAIEDLPKAAQEKLFEELLDTDAQETLEEDPAVINWSHEVTVQLGSRLYALWNRSSGDCLLDSVMQTTWGVFDKDNMLRKALADTMVNCGDLFYTRWREYESYQALSMEYCIEETQWDGDWTHLMYLASHSGSSLENLHVFILAQILRRPIIVYSVKYVKNYRGEDLDLARYEGVFLPIVWEKSFCSRSPLALGYTRGHFSALVAFEPLTSKNENKDGNLQIIFLPLMDKDRKLLPIHFLVESEKGRDEATMREWMDVCVTDEGLVVAQQTLTARPEPVAQMLGEWLNYYRRLVLDNSANSAQPSTAVNASVEATQTSPSNPSV</sequence>
<protein>
    <recommendedName>
        <fullName evidence="3">ubiquitinyl hydrolase 1</fullName>
        <ecNumber evidence="3">3.4.19.12</ecNumber>
    </recommendedName>
</protein>
<proteinExistence type="inferred from homology"/>
<feature type="domain" description="RanBP2-type" evidence="14">
    <location>
        <begin position="111"/>
        <end position="141"/>
    </location>
</feature>
<keyword evidence="11" id="KW-0788">Thiol protease</keyword>
<evidence type="ECO:0000259" key="15">
    <source>
        <dbReference type="PROSITE" id="PS50802"/>
    </source>
</evidence>
<dbReference type="InterPro" id="IPR003323">
    <property type="entry name" value="OTU_dom"/>
</dbReference>
<reference evidence="16" key="1">
    <citation type="submission" date="2015-12" db="EMBL/GenBank/DDBJ databases">
        <title>De novo transcriptome assembly of four potential Pierce s Disease insect vectors from Arizona vineyards.</title>
        <authorList>
            <person name="Tassone E.E."/>
        </authorList>
    </citation>
    <scope>NUCLEOTIDE SEQUENCE</scope>
</reference>
<evidence type="ECO:0000256" key="8">
    <source>
        <dbReference type="ARBA" id="ARBA00022771"/>
    </source>
</evidence>
<dbReference type="GO" id="GO:0007010">
    <property type="term" value="P:cytoskeleton organization"/>
    <property type="evidence" value="ECO:0007669"/>
    <property type="project" value="TreeGrafter"/>
</dbReference>